<dbReference type="Pfam" id="PF00015">
    <property type="entry name" value="MCPsignal"/>
    <property type="match status" value="1"/>
</dbReference>
<proteinExistence type="predicted"/>
<dbReference type="RefSeq" id="WP_212933509.1">
    <property type="nucleotide sequence ID" value="NZ_BORC01000002.1"/>
</dbReference>
<dbReference type="EMBL" id="BORC01000002">
    <property type="protein sequence ID" value="GIN61779.1"/>
    <property type="molecule type" value="Genomic_DNA"/>
</dbReference>
<dbReference type="PROSITE" id="PS50111">
    <property type="entry name" value="CHEMOTAXIS_TRANSDUC_2"/>
    <property type="match status" value="1"/>
</dbReference>
<name>A0A919WHB5_9BACI</name>
<feature type="domain" description="Methyl-accepting transducer" evidence="3">
    <location>
        <begin position="23"/>
        <end position="236"/>
    </location>
</feature>
<evidence type="ECO:0000256" key="2">
    <source>
        <dbReference type="PROSITE-ProRule" id="PRU00284"/>
    </source>
</evidence>
<dbReference type="PANTHER" id="PTHR32089:SF112">
    <property type="entry name" value="LYSOZYME-LIKE PROTEIN-RELATED"/>
    <property type="match status" value="1"/>
</dbReference>
<gene>
    <name evidence="4" type="ORF">J27TS8_17720</name>
</gene>
<keyword evidence="5" id="KW-1185">Reference proteome</keyword>
<dbReference type="GO" id="GO:0016020">
    <property type="term" value="C:membrane"/>
    <property type="evidence" value="ECO:0007669"/>
    <property type="project" value="InterPro"/>
</dbReference>
<comment type="caution">
    <text evidence="4">The sequence shown here is derived from an EMBL/GenBank/DDBJ whole genome shotgun (WGS) entry which is preliminary data.</text>
</comment>
<dbReference type="AlphaFoldDB" id="A0A919WHB5"/>
<evidence type="ECO:0000313" key="5">
    <source>
        <dbReference type="Proteomes" id="UP000682111"/>
    </source>
</evidence>
<reference evidence="4" key="1">
    <citation type="submission" date="2021-03" db="EMBL/GenBank/DDBJ databases">
        <title>Antimicrobial resistance genes in bacteria isolated from Japanese honey, and their potential for conferring macrolide and lincosamide resistance in the American foulbrood pathogen Paenibacillus larvae.</title>
        <authorList>
            <person name="Okamoto M."/>
            <person name="Kumagai M."/>
            <person name="Kanamori H."/>
            <person name="Takamatsu D."/>
        </authorList>
    </citation>
    <scope>NUCLEOTIDE SEQUENCE</scope>
    <source>
        <strain evidence="4">J27TS8</strain>
    </source>
</reference>
<dbReference type="GO" id="GO:0007165">
    <property type="term" value="P:signal transduction"/>
    <property type="evidence" value="ECO:0007669"/>
    <property type="project" value="UniProtKB-KW"/>
</dbReference>
<protein>
    <recommendedName>
        <fullName evidence="3">Methyl-accepting transducer domain-containing protein</fullName>
    </recommendedName>
</protein>
<sequence>MEGQKDLQTRILEVSNGLITVSEQTNASVETLISNSHDVNQIVEDSYKKAKMIHDEVKGGQTLLSTLLNSMEEMEMDTHSMRETVLHLEESSKKISKVVDIVHAIADQTNLLALNSAIEAARAGEHGKGFAVVSQEVRKLAEQTKNSIGDIQDLVKASQNYTGKVMEMLTKVEGTVQRGFESSKNTTETFQLISNSVRENESNLAMMDERMEELVHVMEEIGQATEHVAASAEQLNRVAQLP</sequence>
<dbReference type="SMART" id="SM00283">
    <property type="entry name" value="MA"/>
    <property type="match status" value="1"/>
</dbReference>
<evidence type="ECO:0000256" key="1">
    <source>
        <dbReference type="ARBA" id="ARBA00023224"/>
    </source>
</evidence>
<accession>A0A919WHB5</accession>
<dbReference type="InterPro" id="IPR004089">
    <property type="entry name" value="MCPsignal_dom"/>
</dbReference>
<evidence type="ECO:0000313" key="4">
    <source>
        <dbReference type="EMBL" id="GIN61779.1"/>
    </source>
</evidence>
<evidence type="ECO:0000259" key="3">
    <source>
        <dbReference type="PROSITE" id="PS50111"/>
    </source>
</evidence>
<organism evidence="4 5">
    <name type="scientific">Robertmurraya siralis</name>
    <dbReference type="NCBI Taxonomy" id="77777"/>
    <lineage>
        <taxon>Bacteria</taxon>
        <taxon>Bacillati</taxon>
        <taxon>Bacillota</taxon>
        <taxon>Bacilli</taxon>
        <taxon>Bacillales</taxon>
        <taxon>Bacillaceae</taxon>
        <taxon>Robertmurraya</taxon>
    </lineage>
</organism>
<keyword evidence="1 2" id="KW-0807">Transducer</keyword>
<dbReference type="PANTHER" id="PTHR32089">
    <property type="entry name" value="METHYL-ACCEPTING CHEMOTAXIS PROTEIN MCPB"/>
    <property type="match status" value="1"/>
</dbReference>
<dbReference type="Gene3D" id="1.10.287.950">
    <property type="entry name" value="Methyl-accepting chemotaxis protein"/>
    <property type="match status" value="1"/>
</dbReference>
<dbReference type="SUPFAM" id="SSF58104">
    <property type="entry name" value="Methyl-accepting chemotaxis protein (MCP) signaling domain"/>
    <property type="match status" value="1"/>
</dbReference>
<dbReference type="Proteomes" id="UP000682111">
    <property type="component" value="Unassembled WGS sequence"/>
</dbReference>